<proteinExistence type="predicted"/>
<dbReference type="EMBL" id="JBHUEA010000021">
    <property type="protein sequence ID" value="MFD1722469.1"/>
    <property type="molecule type" value="Genomic_DNA"/>
</dbReference>
<protein>
    <submittedName>
        <fullName evidence="1">Uncharacterized protein</fullName>
    </submittedName>
</protein>
<sequence length="106" mass="10967">MAPVELIRIGLGVRSLTERPSRAFGRPASGVEGGVLRFLGVRQVVQGVVVGRTGWHALSASVDLLHGSSMVLLAIAQPRRYGKAAGAQALTAAVLVALEVAASRRG</sequence>
<comment type="caution">
    <text evidence="1">The sequence shown here is derived from an EMBL/GenBank/DDBJ whole genome shotgun (WGS) entry which is preliminary data.</text>
</comment>
<accession>A0ABW4LHS6</accession>
<keyword evidence="2" id="KW-1185">Reference proteome</keyword>
<organism evidence="1 2">
    <name type="scientific">Amnibacterium endophyticum</name>
    <dbReference type="NCBI Taxonomy" id="2109337"/>
    <lineage>
        <taxon>Bacteria</taxon>
        <taxon>Bacillati</taxon>
        <taxon>Actinomycetota</taxon>
        <taxon>Actinomycetes</taxon>
        <taxon>Micrococcales</taxon>
        <taxon>Microbacteriaceae</taxon>
        <taxon>Amnibacterium</taxon>
    </lineage>
</organism>
<evidence type="ECO:0000313" key="2">
    <source>
        <dbReference type="Proteomes" id="UP001597347"/>
    </source>
</evidence>
<dbReference type="RefSeq" id="WP_377935598.1">
    <property type="nucleotide sequence ID" value="NZ_JBHUEA010000021.1"/>
</dbReference>
<gene>
    <name evidence="1" type="ORF">ACFSBI_13000</name>
</gene>
<reference evidence="2" key="1">
    <citation type="journal article" date="2019" name="Int. J. Syst. Evol. Microbiol.">
        <title>The Global Catalogue of Microorganisms (GCM) 10K type strain sequencing project: providing services to taxonomists for standard genome sequencing and annotation.</title>
        <authorList>
            <consortium name="The Broad Institute Genomics Platform"/>
            <consortium name="The Broad Institute Genome Sequencing Center for Infectious Disease"/>
            <person name="Wu L."/>
            <person name="Ma J."/>
        </authorList>
    </citation>
    <scope>NUCLEOTIDE SEQUENCE [LARGE SCALE GENOMIC DNA]</scope>
    <source>
        <strain evidence="2">CGMCC 1.12471</strain>
    </source>
</reference>
<name>A0ABW4LHS6_9MICO</name>
<dbReference type="Proteomes" id="UP001597347">
    <property type="component" value="Unassembled WGS sequence"/>
</dbReference>
<evidence type="ECO:0000313" key="1">
    <source>
        <dbReference type="EMBL" id="MFD1722469.1"/>
    </source>
</evidence>